<accession>A0A4Y2T5N3</accession>
<sequence>MWPLRMIWRAAVPIHDGSLVELGFEPEALRPKAEALLLCDLRNEGSVC</sequence>
<proteinExistence type="predicted"/>
<dbReference type="EMBL" id="BGPR01026286">
    <property type="protein sequence ID" value="GBN95877.1"/>
    <property type="molecule type" value="Genomic_DNA"/>
</dbReference>
<reference evidence="1 2" key="1">
    <citation type="journal article" date="2019" name="Sci. Rep.">
        <title>Orb-weaving spider Araneus ventricosus genome elucidates the spidroin gene catalogue.</title>
        <authorList>
            <person name="Kono N."/>
            <person name="Nakamura H."/>
            <person name="Ohtoshi R."/>
            <person name="Moran D.A.P."/>
            <person name="Shinohara A."/>
            <person name="Yoshida Y."/>
            <person name="Fujiwara M."/>
            <person name="Mori M."/>
            <person name="Tomita M."/>
            <person name="Arakawa K."/>
        </authorList>
    </citation>
    <scope>NUCLEOTIDE SEQUENCE [LARGE SCALE GENOMIC DNA]</scope>
</reference>
<evidence type="ECO:0000313" key="1">
    <source>
        <dbReference type="EMBL" id="GBN95877.1"/>
    </source>
</evidence>
<evidence type="ECO:0000313" key="2">
    <source>
        <dbReference type="Proteomes" id="UP000499080"/>
    </source>
</evidence>
<dbReference type="AlphaFoldDB" id="A0A4Y2T5N3"/>
<gene>
    <name evidence="1" type="ORF">AVEN_15844_1</name>
</gene>
<comment type="caution">
    <text evidence="1">The sequence shown here is derived from an EMBL/GenBank/DDBJ whole genome shotgun (WGS) entry which is preliminary data.</text>
</comment>
<protein>
    <submittedName>
        <fullName evidence="1">Uncharacterized protein</fullName>
    </submittedName>
</protein>
<name>A0A4Y2T5N3_ARAVE</name>
<feature type="non-terminal residue" evidence="1">
    <location>
        <position position="48"/>
    </location>
</feature>
<dbReference type="Proteomes" id="UP000499080">
    <property type="component" value="Unassembled WGS sequence"/>
</dbReference>
<organism evidence="1 2">
    <name type="scientific">Araneus ventricosus</name>
    <name type="common">Orbweaver spider</name>
    <name type="synonym">Epeira ventricosa</name>
    <dbReference type="NCBI Taxonomy" id="182803"/>
    <lineage>
        <taxon>Eukaryota</taxon>
        <taxon>Metazoa</taxon>
        <taxon>Ecdysozoa</taxon>
        <taxon>Arthropoda</taxon>
        <taxon>Chelicerata</taxon>
        <taxon>Arachnida</taxon>
        <taxon>Araneae</taxon>
        <taxon>Araneomorphae</taxon>
        <taxon>Entelegynae</taxon>
        <taxon>Araneoidea</taxon>
        <taxon>Araneidae</taxon>
        <taxon>Araneus</taxon>
    </lineage>
</organism>
<keyword evidence="2" id="KW-1185">Reference proteome</keyword>